<dbReference type="RefSeq" id="XP_018379074.1">
    <property type="nucleotide sequence ID" value="XM_018526278.1"/>
</dbReference>
<reference evidence="1 2" key="1">
    <citation type="submission" date="2016-05" db="EMBL/GenBank/DDBJ databases">
        <title>Comparative analysis of secretome profiles of manganese(II)-oxidizing ascomycete fungi.</title>
        <authorList>
            <consortium name="DOE Joint Genome Institute"/>
            <person name="Zeiner C.A."/>
            <person name="Purvine S.O."/>
            <person name="Zink E.M."/>
            <person name="Wu S."/>
            <person name="Pasa-Tolic L."/>
            <person name="Chaput D.L."/>
            <person name="Haridas S."/>
            <person name="Grigoriev I.V."/>
            <person name="Santelli C.M."/>
            <person name="Hansel C.M."/>
        </authorList>
    </citation>
    <scope>NUCLEOTIDE SEQUENCE [LARGE SCALE GENOMIC DNA]</scope>
    <source>
        <strain evidence="1 2">SRC1lrK2f</strain>
    </source>
</reference>
<protein>
    <submittedName>
        <fullName evidence="1">Uncharacterized protein</fullName>
    </submittedName>
</protein>
<evidence type="ECO:0000313" key="2">
    <source>
        <dbReference type="Proteomes" id="UP000077248"/>
    </source>
</evidence>
<dbReference type="Proteomes" id="UP000077248">
    <property type="component" value="Unassembled WGS sequence"/>
</dbReference>
<sequence>MEYSSFIVRRGSSVSNVLLMLAGELVSSCLCRAILARSCSSLFRGDYRTTFAFNFGARSCDTSELKGVNKFPRGTSSLIGFDARVHRQLHCFHLLASK</sequence>
<dbReference type="GeneID" id="29111872"/>
<dbReference type="VEuPathDB" id="FungiDB:CC77DRAFT_1026524"/>
<dbReference type="AlphaFoldDB" id="A0A177D1W8"/>
<keyword evidence="2" id="KW-1185">Reference proteome</keyword>
<accession>A0A177D1W8</accession>
<gene>
    <name evidence="1" type="ORF">CC77DRAFT_1026524</name>
</gene>
<organism evidence="1 2">
    <name type="scientific">Alternaria alternata</name>
    <name type="common">Alternaria rot fungus</name>
    <name type="synonym">Torula alternata</name>
    <dbReference type="NCBI Taxonomy" id="5599"/>
    <lineage>
        <taxon>Eukaryota</taxon>
        <taxon>Fungi</taxon>
        <taxon>Dikarya</taxon>
        <taxon>Ascomycota</taxon>
        <taxon>Pezizomycotina</taxon>
        <taxon>Dothideomycetes</taxon>
        <taxon>Pleosporomycetidae</taxon>
        <taxon>Pleosporales</taxon>
        <taxon>Pleosporineae</taxon>
        <taxon>Pleosporaceae</taxon>
        <taxon>Alternaria</taxon>
        <taxon>Alternaria sect. Alternaria</taxon>
        <taxon>Alternaria alternata complex</taxon>
    </lineage>
</organism>
<dbReference type="EMBL" id="KV441508">
    <property type="protein sequence ID" value="OAG13653.1"/>
    <property type="molecule type" value="Genomic_DNA"/>
</dbReference>
<proteinExistence type="predicted"/>
<dbReference type="KEGG" id="aalt:CC77DRAFT_1026524"/>
<evidence type="ECO:0000313" key="1">
    <source>
        <dbReference type="EMBL" id="OAG13653.1"/>
    </source>
</evidence>
<name>A0A177D1W8_ALTAL</name>